<organism evidence="2">
    <name type="scientific">Lygus hesperus</name>
    <name type="common">Western plant bug</name>
    <dbReference type="NCBI Taxonomy" id="30085"/>
    <lineage>
        <taxon>Eukaryota</taxon>
        <taxon>Metazoa</taxon>
        <taxon>Ecdysozoa</taxon>
        <taxon>Arthropoda</taxon>
        <taxon>Hexapoda</taxon>
        <taxon>Insecta</taxon>
        <taxon>Pterygota</taxon>
        <taxon>Neoptera</taxon>
        <taxon>Paraneoptera</taxon>
        <taxon>Hemiptera</taxon>
        <taxon>Heteroptera</taxon>
        <taxon>Panheteroptera</taxon>
        <taxon>Cimicomorpha</taxon>
        <taxon>Miridae</taxon>
        <taxon>Mirini</taxon>
        <taxon>Lygus</taxon>
    </lineage>
</organism>
<proteinExistence type="predicted"/>
<name>A0A0K8ST98_LYGHE</name>
<dbReference type="AlphaFoldDB" id="A0A0K8ST98"/>
<feature type="compositionally biased region" description="Polar residues" evidence="1">
    <location>
        <begin position="74"/>
        <end position="86"/>
    </location>
</feature>
<dbReference type="EMBL" id="GBRD01009764">
    <property type="protein sequence ID" value="JAG56060.1"/>
    <property type="molecule type" value="Transcribed_RNA"/>
</dbReference>
<reference evidence="2" key="1">
    <citation type="submission" date="2014-09" db="EMBL/GenBank/DDBJ databases">
        <authorList>
            <person name="Magalhaes I.L.F."/>
            <person name="Oliveira U."/>
            <person name="Santos F.R."/>
            <person name="Vidigal T.H.D.A."/>
            <person name="Brescovit A.D."/>
            <person name="Santos A.J."/>
        </authorList>
    </citation>
    <scope>NUCLEOTIDE SEQUENCE</scope>
</reference>
<feature type="region of interest" description="Disordered" evidence="1">
    <location>
        <begin position="74"/>
        <end position="101"/>
    </location>
</feature>
<protein>
    <submittedName>
        <fullName evidence="2">Uncharacterized protein</fullName>
    </submittedName>
</protein>
<evidence type="ECO:0000256" key="1">
    <source>
        <dbReference type="SAM" id="MobiDB-lite"/>
    </source>
</evidence>
<sequence length="132" mass="14485">MFSRVLLRRLYSEPPSSVVGAVTYRTYSFSGITAGILMAVIVSYLTGPQNLETVDPAMIVPQMRWLLPSGAKTTLNGAKNARNGTKNTRKGTKNVSNDEDADDTYQELYALVPQEAPEADVTELESNRTVRS</sequence>
<evidence type="ECO:0000313" key="2">
    <source>
        <dbReference type="EMBL" id="JAG56060.1"/>
    </source>
</evidence>
<accession>A0A0K8ST98</accession>